<comment type="caution">
    <text evidence="1">The sequence shown here is derived from an EMBL/GenBank/DDBJ whole genome shotgun (WGS) entry which is preliminary data.</text>
</comment>
<sequence length="123" mass="12510">MSVAAVGAPAVVGLELARRKVGKTGHEQDRQWALRRGSAAGSTMVAASCLFPAVAANATGLGVDECDGLRGDGGSADPDRRWPRSAVAPIGGGLNRRWLRAPEAAAKHGWGGACRRAPAGSVV</sequence>
<gene>
    <name evidence="1" type="ORF">GCM10022380_81790</name>
</gene>
<keyword evidence="2" id="KW-1185">Reference proteome</keyword>
<organism evidence="1 2">
    <name type="scientific">Amycolatopsis tucumanensis</name>
    <dbReference type="NCBI Taxonomy" id="401106"/>
    <lineage>
        <taxon>Bacteria</taxon>
        <taxon>Bacillati</taxon>
        <taxon>Actinomycetota</taxon>
        <taxon>Actinomycetes</taxon>
        <taxon>Pseudonocardiales</taxon>
        <taxon>Pseudonocardiaceae</taxon>
        <taxon>Amycolatopsis</taxon>
    </lineage>
</organism>
<protein>
    <submittedName>
        <fullName evidence="1">Uncharacterized protein</fullName>
    </submittedName>
</protein>
<dbReference type="Proteomes" id="UP001501624">
    <property type="component" value="Unassembled WGS sequence"/>
</dbReference>
<reference evidence="2" key="1">
    <citation type="journal article" date="2019" name="Int. J. Syst. Evol. Microbiol.">
        <title>The Global Catalogue of Microorganisms (GCM) 10K type strain sequencing project: providing services to taxonomists for standard genome sequencing and annotation.</title>
        <authorList>
            <consortium name="The Broad Institute Genomics Platform"/>
            <consortium name="The Broad Institute Genome Sequencing Center for Infectious Disease"/>
            <person name="Wu L."/>
            <person name="Ma J."/>
        </authorList>
    </citation>
    <scope>NUCLEOTIDE SEQUENCE [LARGE SCALE GENOMIC DNA]</scope>
    <source>
        <strain evidence="2">JCM 17017</strain>
    </source>
</reference>
<name>A0ABP7JQH4_9PSEU</name>
<evidence type="ECO:0000313" key="1">
    <source>
        <dbReference type="EMBL" id="GAA3851453.1"/>
    </source>
</evidence>
<evidence type="ECO:0000313" key="2">
    <source>
        <dbReference type="Proteomes" id="UP001501624"/>
    </source>
</evidence>
<accession>A0ABP7JQH4</accession>
<proteinExistence type="predicted"/>
<dbReference type="EMBL" id="BAABCM010000019">
    <property type="protein sequence ID" value="GAA3851453.1"/>
    <property type="molecule type" value="Genomic_DNA"/>
</dbReference>